<accession>A0A2L2T7H1</accession>
<proteinExistence type="predicted"/>
<reference evidence="2" key="1">
    <citation type="submission" date="2014-10" db="EMBL/GenBank/DDBJ databases">
        <authorList>
            <person name="King R."/>
        </authorList>
    </citation>
    <scope>NUCLEOTIDE SEQUENCE [LARGE SCALE GENOMIC DNA]</scope>
    <source>
        <strain evidence="2">A3/5</strain>
    </source>
</reference>
<protein>
    <submittedName>
        <fullName evidence="1">Uncharacterized protein</fullName>
    </submittedName>
</protein>
<evidence type="ECO:0000313" key="2">
    <source>
        <dbReference type="Proteomes" id="UP000245910"/>
    </source>
</evidence>
<keyword evidence="2" id="KW-1185">Reference proteome</keyword>
<dbReference type="Proteomes" id="UP000245910">
    <property type="component" value="Chromosome II"/>
</dbReference>
<dbReference type="EMBL" id="LN649230">
    <property type="protein sequence ID" value="CEI61101.1"/>
    <property type="molecule type" value="Genomic_DNA"/>
</dbReference>
<dbReference type="AlphaFoldDB" id="A0A2L2T7H1"/>
<name>A0A2L2T7H1_9HYPO</name>
<sequence length="225" mass="25554">MLSCRLQCLPANGSVILKMSLTRRVLLSTSETSTTTPKSQTSKTFSLELMDVTCALAVLEGAAFMGMNITTRSVTANFIRKRGRHGNVNSNIQEPVIQHNKDPEPTLLPRESIDSYDDEGSPLMESVPISCPEEHLYLQRYPHKPQPYPQELKNDKAKLENECEISIVDRPDGYSNEQNEFLSQIINDGKTRQPWIYVERYNHDSNRNEFRRIAPSQLDVSELLG</sequence>
<evidence type="ECO:0000313" key="1">
    <source>
        <dbReference type="EMBL" id="CEI61101.1"/>
    </source>
</evidence>
<dbReference type="STRING" id="56646.A0A2L2T7H1"/>
<organism evidence="1 2">
    <name type="scientific">Fusarium venenatum</name>
    <dbReference type="NCBI Taxonomy" id="56646"/>
    <lineage>
        <taxon>Eukaryota</taxon>
        <taxon>Fungi</taxon>
        <taxon>Dikarya</taxon>
        <taxon>Ascomycota</taxon>
        <taxon>Pezizomycotina</taxon>
        <taxon>Sordariomycetes</taxon>
        <taxon>Hypocreomycetidae</taxon>
        <taxon>Hypocreales</taxon>
        <taxon>Nectriaceae</taxon>
        <taxon>Fusarium</taxon>
    </lineage>
</organism>